<keyword evidence="3" id="KW-0808">Transferase</keyword>
<dbReference type="Gene3D" id="3.60.140.10">
    <property type="entry name" value="CNF1/YfiH-like putative cysteine hydrolases"/>
    <property type="match status" value="1"/>
</dbReference>
<dbReference type="SUPFAM" id="SSF64438">
    <property type="entry name" value="CNF1/YfiH-like putative cysteine hydrolases"/>
    <property type="match status" value="1"/>
</dbReference>
<keyword evidence="4" id="KW-0479">Metal-binding</keyword>
<evidence type="ECO:0000313" key="10">
    <source>
        <dbReference type="EMBL" id="OGG08545.1"/>
    </source>
</evidence>
<evidence type="ECO:0000256" key="2">
    <source>
        <dbReference type="ARBA" id="ARBA00007353"/>
    </source>
</evidence>
<dbReference type="PANTHER" id="PTHR30616:SF2">
    <property type="entry name" value="PURINE NUCLEOSIDE PHOSPHORYLASE LACC1"/>
    <property type="match status" value="1"/>
</dbReference>
<dbReference type="Pfam" id="PF02578">
    <property type="entry name" value="Cu-oxidase_4"/>
    <property type="match status" value="1"/>
</dbReference>
<dbReference type="InterPro" id="IPR003730">
    <property type="entry name" value="Cu_polyphenol_OxRdtase"/>
</dbReference>
<comment type="catalytic activity">
    <reaction evidence="8">
        <text>adenosine + phosphate = alpha-D-ribose 1-phosphate + adenine</text>
        <dbReference type="Rhea" id="RHEA:27642"/>
        <dbReference type="ChEBI" id="CHEBI:16335"/>
        <dbReference type="ChEBI" id="CHEBI:16708"/>
        <dbReference type="ChEBI" id="CHEBI:43474"/>
        <dbReference type="ChEBI" id="CHEBI:57720"/>
        <dbReference type="EC" id="2.4.2.1"/>
    </reaction>
    <physiologicalReaction direction="left-to-right" evidence="8">
        <dbReference type="Rhea" id="RHEA:27643"/>
    </physiologicalReaction>
</comment>
<keyword evidence="6" id="KW-0862">Zinc</keyword>
<evidence type="ECO:0000256" key="8">
    <source>
        <dbReference type="ARBA" id="ARBA00048968"/>
    </source>
</evidence>
<dbReference type="CDD" id="cd16833">
    <property type="entry name" value="YfiH"/>
    <property type="match status" value="1"/>
</dbReference>
<comment type="caution">
    <text evidence="10">The sequence shown here is derived from an EMBL/GenBank/DDBJ whole genome shotgun (WGS) entry which is preliminary data.</text>
</comment>
<dbReference type="GO" id="GO:0017061">
    <property type="term" value="F:S-methyl-5-thioadenosine phosphorylase activity"/>
    <property type="evidence" value="ECO:0007669"/>
    <property type="project" value="UniProtKB-EC"/>
</dbReference>
<evidence type="ECO:0000256" key="1">
    <source>
        <dbReference type="ARBA" id="ARBA00000553"/>
    </source>
</evidence>
<dbReference type="EMBL" id="MFJC01000063">
    <property type="protein sequence ID" value="OGG08545.1"/>
    <property type="molecule type" value="Genomic_DNA"/>
</dbReference>
<organism evidence="10 11">
    <name type="scientific">Candidatus Gottesmanbacteria bacterium RBG_16_43_7</name>
    <dbReference type="NCBI Taxonomy" id="1798373"/>
    <lineage>
        <taxon>Bacteria</taxon>
        <taxon>Candidatus Gottesmaniibacteriota</taxon>
    </lineage>
</organism>
<protein>
    <recommendedName>
        <fullName evidence="12">Purine nucleoside phosphorylase</fullName>
    </recommendedName>
</protein>
<dbReference type="GO" id="GO:0016787">
    <property type="term" value="F:hydrolase activity"/>
    <property type="evidence" value="ECO:0007669"/>
    <property type="project" value="UniProtKB-KW"/>
</dbReference>
<evidence type="ECO:0000256" key="7">
    <source>
        <dbReference type="ARBA" id="ARBA00047989"/>
    </source>
</evidence>
<proteinExistence type="inferred from homology"/>
<comment type="catalytic activity">
    <reaction evidence="1">
        <text>inosine + phosphate = alpha-D-ribose 1-phosphate + hypoxanthine</text>
        <dbReference type="Rhea" id="RHEA:27646"/>
        <dbReference type="ChEBI" id="CHEBI:17368"/>
        <dbReference type="ChEBI" id="CHEBI:17596"/>
        <dbReference type="ChEBI" id="CHEBI:43474"/>
        <dbReference type="ChEBI" id="CHEBI:57720"/>
        <dbReference type="EC" id="2.4.2.1"/>
    </reaction>
    <physiologicalReaction direction="left-to-right" evidence="1">
        <dbReference type="Rhea" id="RHEA:27647"/>
    </physiologicalReaction>
</comment>
<reference evidence="10 11" key="1">
    <citation type="journal article" date="2016" name="Nat. Commun.">
        <title>Thousands of microbial genomes shed light on interconnected biogeochemical processes in an aquifer system.</title>
        <authorList>
            <person name="Anantharaman K."/>
            <person name="Brown C.T."/>
            <person name="Hug L.A."/>
            <person name="Sharon I."/>
            <person name="Castelle C.J."/>
            <person name="Probst A.J."/>
            <person name="Thomas B.C."/>
            <person name="Singh A."/>
            <person name="Wilkins M.J."/>
            <person name="Karaoz U."/>
            <person name="Brodie E.L."/>
            <person name="Williams K.H."/>
            <person name="Hubbard S.S."/>
            <person name="Banfield J.F."/>
        </authorList>
    </citation>
    <scope>NUCLEOTIDE SEQUENCE [LARGE SCALE GENOMIC DNA]</scope>
</reference>
<dbReference type="Proteomes" id="UP000176854">
    <property type="component" value="Unassembled WGS sequence"/>
</dbReference>
<dbReference type="AlphaFoldDB" id="A0A1F5Z855"/>
<evidence type="ECO:0000256" key="3">
    <source>
        <dbReference type="ARBA" id="ARBA00022679"/>
    </source>
</evidence>
<dbReference type="STRING" id="1798373.A2154_01015"/>
<name>A0A1F5Z855_9BACT</name>
<evidence type="ECO:0000256" key="9">
    <source>
        <dbReference type="ARBA" id="ARBA00049893"/>
    </source>
</evidence>
<evidence type="ECO:0008006" key="12">
    <source>
        <dbReference type="Google" id="ProtNLM"/>
    </source>
</evidence>
<accession>A0A1F5Z855</accession>
<evidence type="ECO:0000256" key="6">
    <source>
        <dbReference type="ARBA" id="ARBA00022833"/>
    </source>
</evidence>
<evidence type="ECO:0000256" key="4">
    <source>
        <dbReference type="ARBA" id="ARBA00022723"/>
    </source>
</evidence>
<dbReference type="InterPro" id="IPR011324">
    <property type="entry name" value="Cytotoxic_necrot_fac-like_cat"/>
</dbReference>
<evidence type="ECO:0000256" key="5">
    <source>
        <dbReference type="ARBA" id="ARBA00022801"/>
    </source>
</evidence>
<dbReference type="PANTHER" id="PTHR30616">
    <property type="entry name" value="UNCHARACTERIZED PROTEIN YFIH"/>
    <property type="match status" value="1"/>
</dbReference>
<dbReference type="GO" id="GO:0005507">
    <property type="term" value="F:copper ion binding"/>
    <property type="evidence" value="ECO:0007669"/>
    <property type="project" value="TreeGrafter"/>
</dbReference>
<comment type="catalytic activity">
    <reaction evidence="9">
        <text>S-methyl-5'-thioadenosine + phosphate = 5-(methylsulfanyl)-alpha-D-ribose 1-phosphate + adenine</text>
        <dbReference type="Rhea" id="RHEA:11852"/>
        <dbReference type="ChEBI" id="CHEBI:16708"/>
        <dbReference type="ChEBI" id="CHEBI:17509"/>
        <dbReference type="ChEBI" id="CHEBI:43474"/>
        <dbReference type="ChEBI" id="CHEBI:58533"/>
        <dbReference type="EC" id="2.4.2.28"/>
    </reaction>
    <physiologicalReaction direction="left-to-right" evidence="9">
        <dbReference type="Rhea" id="RHEA:11853"/>
    </physiologicalReaction>
</comment>
<sequence>MKVIHKKGYYSSNQLPQINGCRHGFTARIHGNMRNNRVKSRFLDKVCGLSVTSFYCSQDHSADIKILTDSVKPRQASCDGLAYRYIDGFRPVLNVLTADCIGIILVEPYLKIAAVIHAGWLGTVKKIALNAVMVCMELGAKPGKLLAAFSPYIGRCCYTVSESRALEFVAAFSTDKYINRTKSQIFLDLGAVNRDLLVSSGLRPEHIDYQLLCTSCRNNEFFSYRKDNQTARMMSFVTFLN</sequence>
<gene>
    <name evidence="10" type="ORF">A2154_01015</name>
</gene>
<keyword evidence="5" id="KW-0378">Hydrolase</keyword>
<comment type="catalytic activity">
    <reaction evidence="7">
        <text>adenosine + H2O + H(+) = inosine + NH4(+)</text>
        <dbReference type="Rhea" id="RHEA:24408"/>
        <dbReference type="ChEBI" id="CHEBI:15377"/>
        <dbReference type="ChEBI" id="CHEBI:15378"/>
        <dbReference type="ChEBI" id="CHEBI:16335"/>
        <dbReference type="ChEBI" id="CHEBI:17596"/>
        <dbReference type="ChEBI" id="CHEBI:28938"/>
        <dbReference type="EC" id="3.5.4.4"/>
    </reaction>
    <physiologicalReaction direction="left-to-right" evidence="7">
        <dbReference type="Rhea" id="RHEA:24409"/>
    </physiologicalReaction>
</comment>
<comment type="similarity">
    <text evidence="2">Belongs to the purine nucleoside phosphorylase YfiH/LACC1 family.</text>
</comment>
<evidence type="ECO:0000313" key="11">
    <source>
        <dbReference type="Proteomes" id="UP000176854"/>
    </source>
</evidence>
<dbReference type="InterPro" id="IPR038371">
    <property type="entry name" value="Cu_polyphenol_OxRdtase_sf"/>
</dbReference>